<gene>
    <name evidence="2" type="ORF">BP00DRAFT_430104</name>
</gene>
<accession>A0A2V5HQ80</accession>
<name>A0A2V5HQ80_9EURO</name>
<dbReference type="Proteomes" id="UP000248817">
    <property type="component" value="Unassembled WGS sequence"/>
</dbReference>
<feature type="region of interest" description="Disordered" evidence="1">
    <location>
        <begin position="1"/>
        <end position="63"/>
    </location>
</feature>
<dbReference type="AlphaFoldDB" id="A0A2V5HQ80"/>
<evidence type="ECO:0000313" key="3">
    <source>
        <dbReference type="Proteomes" id="UP000248817"/>
    </source>
</evidence>
<evidence type="ECO:0000256" key="1">
    <source>
        <dbReference type="SAM" id="MobiDB-lite"/>
    </source>
</evidence>
<sequence>MVRPSTRAPYCHPESALPNRPRPPGTMPFIGTSGPEQTPLLISLSPQFRANTRSRRSSSPQSA</sequence>
<reference evidence="2 3" key="1">
    <citation type="submission" date="2018-02" db="EMBL/GenBank/DDBJ databases">
        <title>The genomes of Aspergillus section Nigri reveals drivers in fungal speciation.</title>
        <authorList>
            <consortium name="DOE Joint Genome Institute"/>
            <person name="Vesth T.C."/>
            <person name="Nybo J."/>
            <person name="Theobald S."/>
            <person name="Brandl J."/>
            <person name="Frisvad J.C."/>
            <person name="Nielsen K.F."/>
            <person name="Lyhne E.K."/>
            <person name="Kogle M.E."/>
            <person name="Kuo A."/>
            <person name="Riley R."/>
            <person name="Clum A."/>
            <person name="Nolan M."/>
            <person name="Lipzen A."/>
            <person name="Salamov A."/>
            <person name="Henrissat B."/>
            <person name="Wiebenga A."/>
            <person name="De vries R.P."/>
            <person name="Grigoriev I.V."/>
            <person name="Mortensen U.H."/>
            <person name="Andersen M.R."/>
            <person name="Baker S.E."/>
        </authorList>
    </citation>
    <scope>NUCLEOTIDE SEQUENCE [LARGE SCALE GENOMIC DNA]</scope>
    <source>
        <strain evidence="2 3">CBS 114.80</strain>
    </source>
</reference>
<organism evidence="2 3">
    <name type="scientific">Aspergillus indologenus CBS 114.80</name>
    <dbReference type="NCBI Taxonomy" id="1450541"/>
    <lineage>
        <taxon>Eukaryota</taxon>
        <taxon>Fungi</taxon>
        <taxon>Dikarya</taxon>
        <taxon>Ascomycota</taxon>
        <taxon>Pezizomycotina</taxon>
        <taxon>Eurotiomycetes</taxon>
        <taxon>Eurotiomycetidae</taxon>
        <taxon>Eurotiales</taxon>
        <taxon>Aspergillaceae</taxon>
        <taxon>Aspergillus</taxon>
        <taxon>Aspergillus subgen. Circumdati</taxon>
    </lineage>
</organism>
<proteinExistence type="predicted"/>
<dbReference type="EMBL" id="KZ825589">
    <property type="protein sequence ID" value="PYI26648.1"/>
    <property type="molecule type" value="Genomic_DNA"/>
</dbReference>
<feature type="compositionally biased region" description="Polar residues" evidence="1">
    <location>
        <begin position="44"/>
        <end position="63"/>
    </location>
</feature>
<keyword evidence="3" id="KW-1185">Reference proteome</keyword>
<evidence type="ECO:0000313" key="2">
    <source>
        <dbReference type="EMBL" id="PYI26648.1"/>
    </source>
</evidence>
<protein>
    <submittedName>
        <fullName evidence="2">Uncharacterized protein</fullName>
    </submittedName>
</protein>